<dbReference type="Pfam" id="PF02577">
    <property type="entry name" value="BFN_dom"/>
    <property type="match status" value="1"/>
</dbReference>
<dbReference type="KEGG" id="mhz:Metho_0173"/>
<dbReference type="OrthoDB" id="30741at2157"/>
<dbReference type="GO" id="GO:0004518">
    <property type="term" value="F:nuclease activity"/>
    <property type="evidence" value="ECO:0007669"/>
    <property type="project" value="InterPro"/>
</dbReference>
<dbReference type="Gene3D" id="3.10.690.10">
    <property type="entry name" value="Bifunctional nuclease domain"/>
    <property type="match status" value="1"/>
</dbReference>
<dbReference type="InterPro" id="IPR003729">
    <property type="entry name" value="Bi_nuclease_dom"/>
</dbReference>
<name>L0KUU3_METHD</name>
<accession>L0KUU3</accession>
<dbReference type="HOGENOM" id="CLU_096111_3_0_2"/>
<dbReference type="STRING" id="867904.Metho_0173"/>
<dbReference type="PANTHER" id="PTHR15160">
    <property type="entry name" value="VON HIPPEL-LINDAU PROTEIN"/>
    <property type="match status" value="1"/>
</dbReference>
<feature type="domain" description="BFN" evidence="1">
    <location>
        <begin position="7"/>
        <end position="139"/>
    </location>
</feature>
<protein>
    <recommendedName>
        <fullName evidence="1">BFN domain-containing protein</fullName>
    </recommendedName>
</protein>
<evidence type="ECO:0000259" key="1">
    <source>
        <dbReference type="PROSITE" id="PS51658"/>
    </source>
</evidence>
<proteinExistence type="predicted"/>
<gene>
    <name evidence="2" type="ordered locus">Metho_0173</name>
</gene>
<sequence length="151" mass="16614">MANEEGVREVFVKGIFLVNMLGGTSPAVLLEDEDGLVIPIHIGQAEALSIDTVIRNETLPRPITHDLLVAILERMEVKIDSVFIDDKIDNIYYARLVLNDGGKHMEFDARPSDCIAIALRTGAHIMISEDLIISDAVSKDLLKGARSLSLY</sequence>
<dbReference type="SUPFAM" id="SSF103256">
    <property type="entry name" value="Hypothetical protein TM0160"/>
    <property type="match status" value="1"/>
</dbReference>
<evidence type="ECO:0000313" key="3">
    <source>
        <dbReference type="Proteomes" id="UP000010866"/>
    </source>
</evidence>
<dbReference type="GeneID" id="14408034"/>
<dbReference type="PROSITE" id="PS51658">
    <property type="entry name" value="BFN"/>
    <property type="match status" value="1"/>
</dbReference>
<dbReference type="PANTHER" id="PTHR15160:SF1">
    <property type="entry name" value="VON HIPPEL-LINDAU DISEASE TUMOR SUPPRESSOR"/>
    <property type="match status" value="1"/>
</dbReference>
<dbReference type="RefSeq" id="WP_015323629.1">
    <property type="nucleotide sequence ID" value="NC_019977.1"/>
</dbReference>
<dbReference type="EMBL" id="CP003362">
    <property type="protein sequence ID" value="AGB48460.1"/>
    <property type="molecule type" value="Genomic_DNA"/>
</dbReference>
<reference evidence="3" key="1">
    <citation type="submission" date="2012-02" db="EMBL/GenBank/DDBJ databases">
        <title>Complete sequence of chromosome of Methanomethylovorans hollandica DSM 15978.</title>
        <authorList>
            <person name="Lucas S."/>
            <person name="Copeland A."/>
            <person name="Lapidus A."/>
            <person name="Glavina del Rio T."/>
            <person name="Dalin E."/>
            <person name="Tice H."/>
            <person name="Bruce D."/>
            <person name="Goodwin L."/>
            <person name="Pitluck S."/>
            <person name="Peters L."/>
            <person name="Mikhailova N."/>
            <person name="Held B."/>
            <person name="Kyrpides N."/>
            <person name="Mavromatis K."/>
            <person name="Ivanova N."/>
            <person name="Brettin T."/>
            <person name="Detter J.C."/>
            <person name="Han C."/>
            <person name="Larimer F."/>
            <person name="Land M."/>
            <person name="Hauser L."/>
            <person name="Markowitz V."/>
            <person name="Cheng J.-F."/>
            <person name="Hugenholtz P."/>
            <person name="Woyke T."/>
            <person name="Wu D."/>
            <person name="Spring S."/>
            <person name="Schroeder M."/>
            <person name="Brambilla E."/>
            <person name="Klenk H.-P."/>
            <person name="Eisen J.A."/>
        </authorList>
    </citation>
    <scope>NUCLEOTIDE SEQUENCE [LARGE SCALE GENOMIC DNA]</scope>
    <source>
        <strain evidence="3">DSM 15978 / NBRC 107637 / DMS1</strain>
    </source>
</reference>
<keyword evidence="3" id="KW-1185">Reference proteome</keyword>
<dbReference type="Proteomes" id="UP000010866">
    <property type="component" value="Chromosome"/>
</dbReference>
<organism evidence="2 3">
    <name type="scientific">Methanomethylovorans hollandica (strain DSM 15978 / NBRC 107637 / DMS1)</name>
    <dbReference type="NCBI Taxonomy" id="867904"/>
    <lineage>
        <taxon>Archaea</taxon>
        <taxon>Methanobacteriati</taxon>
        <taxon>Methanobacteriota</taxon>
        <taxon>Stenosarchaea group</taxon>
        <taxon>Methanomicrobia</taxon>
        <taxon>Methanosarcinales</taxon>
        <taxon>Methanosarcinaceae</taxon>
        <taxon>Methanomethylovorans</taxon>
    </lineage>
</organism>
<evidence type="ECO:0000313" key="2">
    <source>
        <dbReference type="EMBL" id="AGB48460.1"/>
    </source>
</evidence>
<dbReference type="AlphaFoldDB" id="L0KUU3"/>
<dbReference type="InterPro" id="IPR036104">
    <property type="entry name" value="BFN_sf"/>
</dbReference>